<protein>
    <submittedName>
        <fullName evidence="1">Uncharacterized protein</fullName>
    </submittedName>
</protein>
<reference evidence="1" key="1">
    <citation type="submission" date="2023-07" db="EMBL/GenBank/DDBJ databases">
        <title>Black Yeasts Isolated from many extreme environments.</title>
        <authorList>
            <person name="Coleine C."/>
            <person name="Stajich J.E."/>
            <person name="Selbmann L."/>
        </authorList>
    </citation>
    <scope>NUCLEOTIDE SEQUENCE</scope>
    <source>
        <strain evidence="1">CCFEE 5714</strain>
    </source>
</reference>
<organism evidence="1 2">
    <name type="scientific">Vermiconidia calcicola</name>
    <dbReference type="NCBI Taxonomy" id="1690605"/>
    <lineage>
        <taxon>Eukaryota</taxon>
        <taxon>Fungi</taxon>
        <taxon>Dikarya</taxon>
        <taxon>Ascomycota</taxon>
        <taxon>Pezizomycotina</taxon>
        <taxon>Dothideomycetes</taxon>
        <taxon>Dothideomycetidae</taxon>
        <taxon>Mycosphaerellales</taxon>
        <taxon>Extremaceae</taxon>
        <taxon>Vermiconidia</taxon>
    </lineage>
</organism>
<keyword evidence="2" id="KW-1185">Reference proteome</keyword>
<comment type="caution">
    <text evidence="1">The sequence shown here is derived from an EMBL/GenBank/DDBJ whole genome shotgun (WGS) entry which is preliminary data.</text>
</comment>
<evidence type="ECO:0000313" key="2">
    <source>
        <dbReference type="Proteomes" id="UP001281147"/>
    </source>
</evidence>
<name>A0ACC3NBT0_9PEZI</name>
<sequence>MSPQHADAVDASQQSSTRSNSPPSHSLTPDGVEEKQQQKPNAFVRTARRIYNPLGFKKGYNFILGFIFAGALLGFCFWNIRVVDVNGYWAKESAPGEWYYFRLPRYNIGMQLHLCAIIPAGILVFFQFIPIIRYKALIVHRLNGWTVVLLLLVANAGALMIANRSFGGHYDTQVMVGILAISTTFSAVMGVINIKLKQIDQHRKWMIRCWVYAGSIITLRFVQMAAVQVVSRMGGFYVQMSCGQIAYMEGNIPFYPSCTAGGDTAFAAVEANIYTQVGVEEAAAAYQMAFGQAGTIALIIHAVVVEVYFHLTPAESERLRTVSYEKQLELGFRKPGSGGLTSDRLGDAPRWRPATASK</sequence>
<accession>A0ACC3NBT0</accession>
<evidence type="ECO:0000313" key="1">
    <source>
        <dbReference type="EMBL" id="KAK3714087.1"/>
    </source>
</evidence>
<gene>
    <name evidence="1" type="ORF">LTR37_008116</name>
</gene>
<proteinExistence type="predicted"/>
<dbReference type="Proteomes" id="UP001281147">
    <property type="component" value="Unassembled WGS sequence"/>
</dbReference>
<dbReference type="EMBL" id="JAUTXU010000058">
    <property type="protein sequence ID" value="KAK3714087.1"/>
    <property type="molecule type" value="Genomic_DNA"/>
</dbReference>